<sequence length="168" mass="19338">ALSRLKLTEVYGKSCIDVKNIRKWCREFAAGCTEIHDEGRSERPSISDKTAAKVEQILHENQQINLNDLYILVPEVSPSTIHRVLSEKLQYHVCTRWFLRMLTEDHKQDITHPPYSLDLAPSDYHLFPKLKEHLAGMHFSNDNKVKDEVQCFLNDMVVNLSSTSSSIT</sequence>
<protein>
    <recommendedName>
        <fullName evidence="2">Mos1 transposase HTH domain-containing protein</fullName>
    </recommendedName>
</protein>
<gene>
    <name evidence="1" type="ORF">OCBIM_22031989mg</name>
</gene>
<dbReference type="PANTHER" id="PTHR46060:SF1">
    <property type="entry name" value="MARINER MOS1 TRANSPOSASE-LIKE PROTEIN"/>
    <property type="match status" value="1"/>
</dbReference>
<reference evidence="1" key="1">
    <citation type="submission" date="2015-07" db="EMBL/GenBank/DDBJ databases">
        <title>MeaNS - Measles Nucleotide Surveillance Program.</title>
        <authorList>
            <person name="Tran T."/>
            <person name="Druce J."/>
        </authorList>
    </citation>
    <scope>NUCLEOTIDE SEQUENCE</scope>
    <source>
        <strain evidence="1">UCB-OBI-ISO-001</strain>
        <tissue evidence="1">Gonad</tissue>
    </source>
</reference>
<dbReference type="InterPro" id="IPR052709">
    <property type="entry name" value="Transposase-MT_Hybrid"/>
</dbReference>
<evidence type="ECO:0008006" key="2">
    <source>
        <dbReference type="Google" id="ProtNLM"/>
    </source>
</evidence>
<feature type="non-terminal residue" evidence="1">
    <location>
        <position position="1"/>
    </location>
</feature>
<name>A0A0L8GKS4_OCTBM</name>
<dbReference type="EMBL" id="KQ421396">
    <property type="protein sequence ID" value="KOF77548.1"/>
    <property type="molecule type" value="Genomic_DNA"/>
</dbReference>
<evidence type="ECO:0000313" key="1">
    <source>
        <dbReference type="EMBL" id="KOF77548.1"/>
    </source>
</evidence>
<dbReference type="Gene3D" id="3.30.420.10">
    <property type="entry name" value="Ribonuclease H-like superfamily/Ribonuclease H"/>
    <property type="match status" value="1"/>
</dbReference>
<dbReference type="GO" id="GO:0003676">
    <property type="term" value="F:nucleic acid binding"/>
    <property type="evidence" value="ECO:0007669"/>
    <property type="project" value="InterPro"/>
</dbReference>
<organism evidence="1">
    <name type="scientific">Octopus bimaculoides</name>
    <name type="common">California two-spotted octopus</name>
    <dbReference type="NCBI Taxonomy" id="37653"/>
    <lineage>
        <taxon>Eukaryota</taxon>
        <taxon>Metazoa</taxon>
        <taxon>Spiralia</taxon>
        <taxon>Lophotrochozoa</taxon>
        <taxon>Mollusca</taxon>
        <taxon>Cephalopoda</taxon>
        <taxon>Coleoidea</taxon>
        <taxon>Octopodiformes</taxon>
        <taxon>Octopoda</taxon>
        <taxon>Incirrata</taxon>
        <taxon>Octopodidae</taxon>
        <taxon>Octopus</taxon>
    </lineage>
</organism>
<dbReference type="AlphaFoldDB" id="A0A0L8GKS4"/>
<dbReference type="InterPro" id="IPR036397">
    <property type="entry name" value="RNaseH_sf"/>
</dbReference>
<proteinExistence type="predicted"/>
<dbReference type="PANTHER" id="PTHR46060">
    <property type="entry name" value="MARINER MOS1 TRANSPOSASE-LIKE PROTEIN"/>
    <property type="match status" value="1"/>
</dbReference>
<accession>A0A0L8GKS4</accession>